<proteinExistence type="predicted"/>
<dbReference type="EMBL" id="PDJK01000002">
    <property type="protein sequence ID" value="PFG49688.1"/>
    <property type="molecule type" value="Genomic_DNA"/>
</dbReference>
<protein>
    <submittedName>
        <fullName evidence="1">Uncharacterized protein</fullName>
    </submittedName>
</protein>
<evidence type="ECO:0000313" key="1">
    <source>
        <dbReference type="EMBL" id="PFG49688.1"/>
    </source>
</evidence>
<evidence type="ECO:0000313" key="2">
    <source>
        <dbReference type="Proteomes" id="UP000243542"/>
    </source>
</evidence>
<gene>
    <name evidence="1" type="ORF">ATK36_4860</name>
</gene>
<accession>A0A2A9FEU8</accession>
<keyword evidence="2" id="KW-1185">Reference proteome</keyword>
<name>A0A2A9FEU8_9PSEU</name>
<dbReference type="Pfam" id="PF20043">
    <property type="entry name" value="DUF6445"/>
    <property type="match status" value="1"/>
</dbReference>
<dbReference type="Proteomes" id="UP000243542">
    <property type="component" value="Unassembled WGS sequence"/>
</dbReference>
<dbReference type="InterPro" id="IPR045617">
    <property type="entry name" value="DUF6445"/>
</dbReference>
<dbReference type="AlphaFoldDB" id="A0A2A9FEU8"/>
<sequence length="213" mass="23729">MRSKVIIVDGFYAKPDRMRELALSAEYADITATDYPGWQSRQNLRTDAIQQAFARLVGAPIYVDHARFTWGGFRFITAGTGELTKVHADTSIDWAGMVYLTPDAPPSAGTGFFRHRETGLSAPPTDRQARAMGFVDAAQFEDEVVHRDMADLSKWEEVGRIGPVYNRLILFRGSEVYHAPLGGCGDSPETARLTHSFFFNELPRPVTIARKTS</sequence>
<organism evidence="1 2">
    <name type="scientific">Amycolatopsis sulphurea</name>
    <dbReference type="NCBI Taxonomy" id="76022"/>
    <lineage>
        <taxon>Bacteria</taxon>
        <taxon>Bacillati</taxon>
        <taxon>Actinomycetota</taxon>
        <taxon>Actinomycetes</taxon>
        <taxon>Pseudonocardiales</taxon>
        <taxon>Pseudonocardiaceae</taxon>
        <taxon>Amycolatopsis</taxon>
    </lineage>
</organism>
<comment type="caution">
    <text evidence="1">The sequence shown here is derived from an EMBL/GenBank/DDBJ whole genome shotgun (WGS) entry which is preliminary data.</text>
</comment>
<reference evidence="1 2" key="1">
    <citation type="submission" date="2017-10" db="EMBL/GenBank/DDBJ databases">
        <title>Sequencing the genomes of 1000 actinobacteria strains.</title>
        <authorList>
            <person name="Klenk H.-P."/>
        </authorList>
    </citation>
    <scope>NUCLEOTIDE SEQUENCE [LARGE SCALE GENOMIC DNA]</scope>
    <source>
        <strain evidence="1 2">DSM 46092</strain>
    </source>
</reference>
<dbReference type="RefSeq" id="WP_098513550.1">
    <property type="nucleotide sequence ID" value="NZ_JBIAKZ010000004.1"/>
</dbReference>